<name>A0A4U0NE65_9SPHI</name>
<organism evidence="1 2">
    <name type="scientific">Sphingobacterium olei</name>
    <dbReference type="NCBI Taxonomy" id="2571155"/>
    <lineage>
        <taxon>Bacteria</taxon>
        <taxon>Pseudomonadati</taxon>
        <taxon>Bacteroidota</taxon>
        <taxon>Sphingobacteriia</taxon>
        <taxon>Sphingobacteriales</taxon>
        <taxon>Sphingobacteriaceae</taxon>
        <taxon>Sphingobacterium</taxon>
    </lineage>
</organism>
<evidence type="ECO:0000313" key="1">
    <source>
        <dbReference type="EMBL" id="TJZ51832.1"/>
    </source>
</evidence>
<keyword evidence="2" id="KW-1185">Reference proteome</keyword>
<accession>A0A4U0NE65</accession>
<sequence>MNKVKSKLYRKVNTKTYNVHHNFGGDFKDSRNTRQETIQQTKGSMFGKKQRGLDHTPLYRFLLSNVGKKWDEVYGEAKSRLDRPEPIFHLVALNENNKEDYVRTGESTYFSGLYVDREGFLQITNPNLEAAHMKPFCSCCTHTFNGKLFGSR</sequence>
<dbReference type="Proteomes" id="UP000306808">
    <property type="component" value="Unassembled WGS sequence"/>
</dbReference>
<protein>
    <submittedName>
        <fullName evidence="1">Uncharacterized protein</fullName>
    </submittedName>
</protein>
<dbReference type="AlphaFoldDB" id="A0A4U0NE65"/>
<dbReference type="OrthoDB" id="450143at2"/>
<comment type="caution">
    <text evidence="1">The sequence shown here is derived from an EMBL/GenBank/DDBJ whole genome shotgun (WGS) entry which is preliminary data.</text>
</comment>
<evidence type="ECO:0000313" key="2">
    <source>
        <dbReference type="Proteomes" id="UP000306808"/>
    </source>
</evidence>
<proteinExistence type="predicted"/>
<reference evidence="1 2" key="1">
    <citation type="submission" date="2019-04" db="EMBL/GenBank/DDBJ databases">
        <title>Sphingobacterium olei sp. nov., isolated from oil-contaminated soil.</title>
        <authorList>
            <person name="Liu B."/>
        </authorList>
    </citation>
    <scope>NUCLEOTIDE SEQUENCE [LARGE SCALE GENOMIC DNA]</scope>
    <source>
        <strain evidence="1 2">HAL-9</strain>
    </source>
</reference>
<dbReference type="RefSeq" id="WP_136903140.1">
    <property type="nucleotide sequence ID" value="NZ_SUME01000010.1"/>
</dbReference>
<dbReference type="EMBL" id="SUME01000010">
    <property type="protein sequence ID" value="TJZ51832.1"/>
    <property type="molecule type" value="Genomic_DNA"/>
</dbReference>
<gene>
    <name evidence="1" type="ORF">FAZ15_19995</name>
</gene>